<evidence type="ECO:0000256" key="1">
    <source>
        <dbReference type="ARBA" id="ARBA00022741"/>
    </source>
</evidence>
<keyword evidence="1" id="KW-0547">Nucleotide-binding</keyword>
<dbReference type="GO" id="GO:0004386">
    <property type="term" value="F:helicase activity"/>
    <property type="evidence" value="ECO:0007669"/>
    <property type="project" value="UniProtKB-KW"/>
</dbReference>
<protein>
    <recommendedName>
        <fullName evidence="5">MER3 helicase-like winged helix domain-containing protein</fullName>
    </recommendedName>
</protein>
<dbReference type="GO" id="GO:0016787">
    <property type="term" value="F:hydrolase activity"/>
    <property type="evidence" value="ECO:0007669"/>
    <property type="project" value="UniProtKB-KW"/>
</dbReference>
<proteinExistence type="predicted"/>
<keyword evidence="2" id="KW-0378">Hydrolase</keyword>
<reference evidence="6 7" key="1">
    <citation type="submission" date="2018-02" db="EMBL/GenBank/DDBJ databases">
        <title>Draft genome of wild Prunus yedoensis var. nudiflora.</title>
        <authorList>
            <person name="Baek S."/>
            <person name="Kim J.-H."/>
            <person name="Choi K."/>
            <person name="Kim G.-B."/>
            <person name="Cho A."/>
            <person name="Jang H."/>
            <person name="Shin C.-H."/>
            <person name="Yu H.-J."/>
            <person name="Mun J.-H."/>
        </authorList>
    </citation>
    <scope>NUCLEOTIDE SEQUENCE [LARGE SCALE GENOMIC DNA]</scope>
    <source>
        <strain evidence="7">cv. Jeju island</strain>
        <tissue evidence="6">Leaf</tissue>
    </source>
</reference>
<evidence type="ECO:0000259" key="5">
    <source>
        <dbReference type="Pfam" id="PF23445"/>
    </source>
</evidence>
<dbReference type="OrthoDB" id="1733851at2759"/>
<dbReference type="GO" id="GO:0005524">
    <property type="term" value="F:ATP binding"/>
    <property type="evidence" value="ECO:0007669"/>
    <property type="project" value="UniProtKB-KW"/>
</dbReference>
<dbReference type="PANTHER" id="PTHR47961:SF13">
    <property type="entry name" value="ACTIVATING SIGNAL COINTEGRATOR 1 COMPLEX SUBUNIT 3"/>
    <property type="match status" value="1"/>
</dbReference>
<dbReference type="STRING" id="2094558.A0A314YDI5"/>
<dbReference type="InterPro" id="IPR057842">
    <property type="entry name" value="WH_MER3"/>
</dbReference>
<dbReference type="Gene3D" id="1.10.10.10">
    <property type="entry name" value="Winged helix-like DNA-binding domain superfamily/Winged helix DNA-binding domain"/>
    <property type="match status" value="1"/>
</dbReference>
<dbReference type="PANTHER" id="PTHR47961">
    <property type="entry name" value="DNA POLYMERASE THETA, PUTATIVE (AFU_ORTHOLOGUE AFUA_1G05260)-RELATED"/>
    <property type="match status" value="1"/>
</dbReference>
<dbReference type="InterPro" id="IPR036388">
    <property type="entry name" value="WH-like_DNA-bd_sf"/>
</dbReference>
<accession>A0A314YDI5</accession>
<gene>
    <name evidence="6" type="ORF">Pyn_20759</name>
</gene>
<evidence type="ECO:0000256" key="3">
    <source>
        <dbReference type="ARBA" id="ARBA00022806"/>
    </source>
</evidence>
<keyword evidence="7" id="KW-1185">Reference proteome</keyword>
<dbReference type="InterPro" id="IPR050474">
    <property type="entry name" value="Hel308_SKI2-like"/>
</dbReference>
<organism evidence="6 7">
    <name type="scientific">Prunus yedoensis var. nudiflora</name>
    <dbReference type="NCBI Taxonomy" id="2094558"/>
    <lineage>
        <taxon>Eukaryota</taxon>
        <taxon>Viridiplantae</taxon>
        <taxon>Streptophyta</taxon>
        <taxon>Embryophyta</taxon>
        <taxon>Tracheophyta</taxon>
        <taxon>Spermatophyta</taxon>
        <taxon>Magnoliopsida</taxon>
        <taxon>eudicotyledons</taxon>
        <taxon>Gunneridae</taxon>
        <taxon>Pentapetalae</taxon>
        <taxon>rosids</taxon>
        <taxon>fabids</taxon>
        <taxon>Rosales</taxon>
        <taxon>Rosaceae</taxon>
        <taxon>Amygdaloideae</taxon>
        <taxon>Amygdaleae</taxon>
        <taxon>Prunus</taxon>
    </lineage>
</organism>
<dbReference type="Pfam" id="PF23445">
    <property type="entry name" value="WHD_SNRNP200"/>
    <property type="match status" value="1"/>
</dbReference>
<evidence type="ECO:0000313" key="6">
    <source>
        <dbReference type="EMBL" id="PQQ02428.1"/>
    </source>
</evidence>
<dbReference type="AlphaFoldDB" id="A0A314YDI5"/>
<feature type="domain" description="MER3 helicase-like winged helix" evidence="5">
    <location>
        <begin position="29"/>
        <end position="88"/>
    </location>
</feature>
<comment type="caution">
    <text evidence="6">The sequence shown here is derived from an EMBL/GenBank/DDBJ whole genome shotgun (WGS) entry which is preliminary data.</text>
</comment>
<keyword evidence="3" id="KW-0347">Helicase</keyword>
<keyword evidence="4" id="KW-0067">ATP-binding</keyword>
<evidence type="ECO:0000256" key="4">
    <source>
        <dbReference type="ARBA" id="ARBA00022840"/>
    </source>
</evidence>
<name>A0A314YDI5_PRUYE</name>
<dbReference type="EMBL" id="PJQY01001464">
    <property type="protein sequence ID" value="PQQ02428.1"/>
    <property type="molecule type" value="Genomic_DNA"/>
</dbReference>
<evidence type="ECO:0000256" key="2">
    <source>
        <dbReference type="ARBA" id="ARBA00022801"/>
    </source>
</evidence>
<dbReference type="Proteomes" id="UP000250321">
    <property type="component" value="Unassembled WGS sequence"/>
</dbReference>
<dbReference type="FunFam" id="1.10.10.10:FF:000024">
    <property type="entry name" value="U5 small nuclear ribonucleoprotein helicase"/>
    <property type="match status" value="1"/>
</dbReference>
<evidence type="ECO:0000313" key="7">
    <source>
        <dbReference type="Proteomes" id="UP000250321"/>
    </source>
</evidence>
<sequence>MIRIVGLSATLPNYLEFVESLRKGYQAMFISSLKNNLNAEVALGTVTNVKEACEWLGYTYLFIRMRLNPLVYGIGWDEVVADPSLSLKQRALIADAARALDKATMMRFDEKSGNFLYRAWSNCKPLLYSILKC</sequence>